<proteinExistence type="predicted"/>
<dbReference type="Pfam" id="PF08395">
    <property type="entry name" value="7tm_7"/>
    <property type="match status" value="1"/>
</dbReference>
<sequence length="251" mass="30052">IADCYDKIIPLYNKLITIELLFEVPKLLSMVWLLLFYVKNGANLISYLTECTYCLHIIFRIFVPSILTEITAAKVDSIKLALHYNMLDEEDETKNNRIARFLRYMEVRRLQHKVWRVIPIAAELILEIPRLMLMMIYFLKYIKDEAELLTYLTEAIYSFHVIIRITLPCILTEMINAQIEKIKITLNNKIYFDEDEKRNTETRNFLQYIETRRLQHKVWRVIPVDLRLPVTVFSMCITYLIVIVQFSHMYD</sequence>
<evidence type="ECO:0000256" key="1">
    <source>
        <dbReference type="ARBA" id="ARBA00004651"/>
    </source>
</evidence>
<organism evidence="7">
    <name type="scientific">Pectinophora gossypiella</name>
    <name type="common">Cotton pink bollworm</name>
    <name type="synonym">Depressaria gossypiella</name>
    <dbReference type="NCBI Taxonomy" id="13191"/>
    <lineage>
        <taxon>Eukaryota</taxon>
        <taxon>Metazoa</taxon>
        <taxon>Ecdysozoa</taxon>
        <taxon>Arthropoda</taxon>
        <taxon>Hexapoda</taxon>
        <taxon>Insecta</taxon>
        <taxon>Pterygota</taxon>
        <taxon>Neoptera</taxon>
        <taxon>Endopterygota</taxon>
        <taxon>Lepidoptera</taxon>
        <taxon>Glossata</taxon>
        <taxon>Ditrysia</taxon>
        <taxon>Gelechioidea</taxon>
        <taxon>Gelechiidae</taxon>
        <taxon>Apatetrinae</taxon>
        <taxon>Pectinophora</taxon>
    </lineage>
</organism>
<feature type="transmembrane region" description="Helical" evidence="6">
    <location>
        <begin position="226"/>
        <end position="246"/>
    </location>
</feature>
<feature type="transmembrane region" description="Helical" evidence="6">
    <location>
        <begin position="20"/>
        <end position="38"/>
    </location>
</feature>
<gene>
    <name evidence="7" type="ORF">g.8386</name>
</gene>
<keyword evidence="5 6" id="KW-0472">Membrane</keyword>
<dbReference type="OrthoDB" id="7477935at2759"/>
<comment type="subcellular location">
    <subcellularLocation>
        <location evidence="1">Cell membrane</location>
        <topology evidence="1">Multi-pass membrane protein</topology>
    </subcellularLocation>
</comment>
<dbReference type="GO" id="GO:0050909">
    <property type="term" value="P:sensory perception of taste"/>
    <property type="evidence" value="ECO:0007669"/>
    <property type="project" value="InterPro"/>
</dbReference>
<dbReference type="InterPro" id="IPR013604">
    <property type="entry name" value="7TM_chemorcpt"/>
</dbReference>
<dbReference type="AlphaFoldDB" id="A0A1E1W4B0"/>
<evidence type="ECO:0000256" key="6">
    <source>
        <dbReference type="SAM" id="Phobius"/>
    </source>
</evidence>
<dbReference type="GO" id="GO:0005886">
    <property type="term" value="C:plasma membrane"/>
    <property type="evidence" value="ECO:0007669"/>
    <property type="project" value="UniProtKB-SubCell"/>
</dbReference>
<reference evidence="7" key="1">
    <citation type="submission" date="2015-09" db="EMBL/GenBank/DDBJ databases">
        <title>De novo assembly of Pectinophora gossypiella (Pink Bollworm) gut transcriptome.</title>
        <authorList>
            <person name="Tassone E.E."/>
        </authorList>
    </citation>
    <scope>NUCLEOTIDE SEQUENCE</scope>
</reference>
<evidence type="ECO:0000256" key="3">
    <source>
        <dbReference type="ARBA" id="ARBA00022692"/>
    </source>
</evidence>
<keyword evidence="2" id="KW-1003">Cell membrane</keyword>
<evidence type="ECO:0000256" key="4">
    <source>
        <dbReference type="ARBA" id="ARBA00022989"/>
    </source>
</evidence>
<evidence type="ECO:0000256" key="5">
    <source>
        <dbReference type="ARBA" id="ARBA00023136"/>
    </source>
</evidence>
<feature type="transmembrane region" description="Helical" evidence="6">
    <location>
        <begin position="114"/>
        <end position="139"/>
    </location>
</feature>
<accession>A0A1E1W4B0</accession>
<evidence type="ECO:0008006" key="8">
    <source>
        <dbReference type="Google" id="ProtNLM"/>
    </source>
</evidence>
<dbReference type="EMBL" id="GDQN01009237">
    <property type="protein sequence ID" value="JAT81817.1"/>
    <property type="molecule type" value="Transcribed_RNA"/>
</dbReference>
<feature type="non-terminal residue" evidence="7">
    <location>
        <position position="1"/>
    </location>
</feature>
<evidence type="ECO:0000256" key="2">
    <source>
        <dbReference type="ARBA" id="ARBA00022475"/>
    </source>
</evidence>
<evidence type="ECO:0000313" key="7">
    <source>
        <dbReference type="EMBL" id="JAT81817.1"/>
    </source>
</evidence>
<feature type="transmembrane region" description="Helical" evidence="6">
    <location>
        <begin position="151"/>
        <end position="171"/>
    </location>
</feature>
<name>A0A1E1W4B0_PECGO</name>
<keyword evidence="3 6" id="KW-0812">Transmembrane</keyword>
<keyword evidence="4 6" id="KW-1133">Transmembrane helix</keyword>
<protein>
    <recommendedName>
        <fullName evidence="8">Gustatory receptor</fullName>
    </recommendedName>
</protein>